<proteinExistence type="predicted"/>
<keyword evidence="3" id="KW-1185">Reference proteome</keyword>
<reference evidence="2 3" key="1">
    <citation type="submission" date="2019-10" db="EMBL/GenBank/DDBJ databases">
        <title>Assembly and Annotation for the nematode Trichostrongylus colubriformis.</title>
        <authorList>
            <person name="Martin J."/>
        </authorList>
    </citation>
    <scope>NUCLEOTIDE SEQUENCE [LARGE SCALE GENOMIC DNA]</scope>
    <source>
        <strain evidence="2">G859</strain>
        <tissue evidence="2">Whole worm</tissue>
    </source>
</reference>
<accession>A0AAN8F0Q8</accession>
<dbReference type="Proteomes" id="UP001331761">
    <property type="component" value="Unassembled WGS sequence"/>
</dbReference>
<name>A0AAN8F0Q8_TRICO</name>
<dbReference type="AlphaFoldDB" id="A0AAN8F0Q8"/>
<gene>
    <name evidence="2" type="ORF">GCK32_022228</name>
</gene>
<evidence type="ECO:0000313" key="2">
    <source>
        <dbReference type="EMBL" id="KAK5966579.1"/>
    </source>
</evidence>
<feature type="signal peptide" evidence="1">
    <location>
        <begin position="1"/>
        <end position="20"/>
    </location>
</feature>
<sequence>MAILTSIALVLLPLLYPATSSRVYEDVCPPHVNASEGDKYNAVCLVLFIYYHDTTCHSEHFYKPSRSKEMSTEVKEVNRD</sequence>
<evidence type="ECO:0000313" key="3">
    <source>
        <dbReference type="Proteomes" id="UP001331761"/>
    </source>
</evidence>
<protein>
    <submittedName>
        <fullName evidence="2">Uncharacterized protein</fullName>
    </submittedName>
</protein>
<feature type="chain" id="PRO_5042914252" evidence="1">
    <location>
        <begin position="21"/>
        <end position="80"/>
    </location>
</feature>
<evidence type="ECO:0000256" key="1">
    <source>
        <dbReference type="SAM" id="SignalP"/>
    </source>
</evidence>
<comment type="caution">
    <text evidence="2">The sequence shown here is derived from an EMBL/GenBank/DDBJ whole genome shotgun (WGS) entry which is preliminary data.</text>
</comment>
<keyword evidence="1" id="KW-0732">Signal</keyword>
<dbReference type="EMBL" id="WIXE01023362">
    <property type="protein sequence ID" value="KAK5966579.1"/>
    <property type="molecule type" value="Genomic_DNA"/>
</dbReference>
<organism evidence="2 3">
    <name type="scientific">Trichostrongylus colubriformis</name>
    <name type="common">Black scour worm</name>
    <dbReference type="NCBI Taxonomy" id="6319"/>
    <lineage>
        <taxon>Eukaryota</taxon>
        <taxon>Metazoa</taxon>
        <taxon>Ecdysozoa</taxon>
        <taxon>Nematoda</taxon>
        <taxon>Chromadorea</taxon>
        <taxon>Rhabditida</taxon>
        <taxon>Rhabditina</taxon>
        <taxon>Rhabditomorpha</taxon>
        <taxon>Strongyloidea</taxon>
        <taxon>Trichostrongylidae</taxon>
        <taxon>Trichostrongylus</taxon>
    </lineage>
</organism>